<evidence type="ECO:0000259" key="11">
    <source>
        <dbReference type="PROSITE" id="PS50929"/>
    </source>
</evidence>
<dbReference type="CDD" id="cd18548">
    <property type="entry name" value="ABC_6TM_Tm287_like"/>
    <property type="match status" value="1"/>
</dbReference>
<dbReference type="InterPro" id="IPR017871">
    <property type="entry name" value="ABC_transporter-like_CS"/>
</dbReference>
<dbReference type="GO" id="GO:0015421">
    <property type="term" value="F:ABC-type oligopeptide transporter activity"/>
    <property type="evidence" value="ECO:0007669"/>
    <property type="project" value="TreeGrafter"/>
</dbReference>
<dbReference type="STRING" id="1943.AQJ64_34075"/>
<dbReference type="OrthoDB" id="9806127at2"/>
<dbReference type="EMBL" id="LMWW01000060">
    <property type="protein sequence ID" value="KUN77549.1"/>
    <property type="molecule type" value="Genomic_DNA"/>
</dbReference>
<keyword evidence="4 9" id="KW-0812">Transmembrane</keyword>
<dbReference type="Pfam" id="PF00005">
    <property type="entry name" value="ABC_tran"/>
    <property type="match status" value="1"/>
</dbReference>
<evidence type="ECO:0000256" key="3">
    <source>
        <dbReference type="ARBA" id="ARBA00022475"/>
    </source>
</evidence>
<keyword evidence="2" id="KW-0813">Transport</keyword>
<keyword evidence="8 9" id="KW-0472">Membrane</keyword>
<organism evidence="12 13">
    <name type="scientific">Streptomyces griseoruber</name>
    <dbReference type="NCBI Taxonomy" id="1943"/>
    <lineage>
        <taxon>Bacteria</taxon>
        <taxon>Bacillati</taxon>
        <taxon>Actinomycetota</taxon>
        <taxon>Actinomycetes</taxon>
        <taxon>Kitasatosporales</taxon>
        <taxon>Streptomycetaceae</taxon>
        <taxon>Streptomyces</taxon>
    </lineage>
</organism>
<dbReference type="Proteomes" id="UP000052982">
    <property type="component" value="Unassembled WGS sequence"/>
</dbReference>
<accession>A0A124I1L0</accession>
<dbReference type="Pfam" id="PF00664">
    <property type="entry name" value="ABC_membrane"/>
    <property type="match status" value="1"/>
</dbReference>
<dbReference type="InterPro" id="IPR039421">
    <property type="entry name" value="Type_1_exporter"/>
</dbReference>
<dbReference type="SUPFAM" id="SSF52540">
    <property type="entry name" value="P-loop containing nucleoside triphosphate hydrolases"/>
    <property type="match status" value="1"/>
</dbReference>
<keyword evidence="5" id="KW-0547">Nucleotide-binding</keyword>
<feature type="transmembrane region" description="Helical" evidence="9">
    <location>
        <begin position="127"/>
        <end position="151"/>
    </location>
</feature>
<evidence type="ECO:0000256" key="6">
    <source>
        <dbReference type="ARBA" id="ARBA00022840"/>
    </source>
</evidence>
<keyword evidence="3" id="KW-1003">Cell membrane</keyword>
<dbReference type="FunFam" id="3.40.50.300:FF:000854">
    <property type="entry name" value="Multidrug ABC transporter ATP-binding protein"/>
    <property type="match status" value="1"/>
</dbReference>
<dbReference type="InterPro" id="IPR027417">
    <property type="entry name" value="P-loop_NTPase"/>
</dbReference>
<evidence type="ECO:0000256" key="9">
    <source>
        <dbReference type="SAM" id="Phobius"/>
    </source>
</evidence>
<keyword evidence="7 9" id="KW-1133">Transmembrane helix</keyword>
<dbReference type="PROSITE" id="PS50929">
    <property type="entry name" value="ABC_TM1F"/>
    <property type="match status" value="1"/>
</dbReference>
<protein>
    <submittedName>
        <fullName evidence="12">Multidrug ABC transporter ATP-binding protein</fullName>
    </submittedName>
</protein>
<dbReference type="InterPro" id="IPR003439">
    <property type="entry name" value="ABC_transporter-like_ATP-bd"/>
</dbReference>
<dbReference type="InterPro" id="IPR011527">
    <property type="entry name" value="ABC1_TM_dom"/>
</dbReference>
<evidence type="ECO:0000256" key="2">
    <source>
        <dbReference type="ARBA" id="ARBA00022448"/>
    </source>
</evidence>
<feature type="transmembrane region" description="Helical" evidence="9">
    <location>
        <begin position="157"/>
        <end position="176"/>
    </location>
</feature>
<dbReference type="InterPro" id="IPR003593">
    <property type="entry name" value="AAA+_ATPase"/>
</dbReference>
<dbReference type="AlphaFoldDB" id="A0A124I1L0"/>
<gene>
    <name evidence="12" type="ORF">AQJ64_34075</name>
</gene>
<evidence type="ECO:0000256" key="7">
    <source>
        <dbReference type="ARBA" id="ARBA00022989"/>
    </source>
</evidence>
<feature type="transmembrane region" description="Helical" evidence="9">
    <location>
        <begin position="277"/>
        <end position="298"/>
    </location>
</feature>
<feature type="transmembrane region" description="Helical" evidence="9">
    <location>
        <begin position="54"/>
        <end position="78"/>
    </location>
</feature>
<dbReference type="GO" id="GO:0016887">
    <property type="term" value="F:ATP hydrolysis activity"/>
    <property type="evidence" value="ECO:0007669"/>
    <property type="project" value="InterPro"/>
</dbReference>
<feature type="domain" description="ABC transmembrane type-1" evidence="11">
    <location>
        <begin position="18"/>
        <end position="300"/>
    </location>
</feature>
<comment type="caution">
    <text evidence="12">The sequence shown here is derived from an EMBL/GenBank/DDBJ whole genome shotgun (WGS) entry which is preliminary data.</text>
</comment>
<feature type="domain" description="ABC transporter" evidence="10">
    <location>
        <begin position="336"/>
        <end position="569"/>
    </location>
</feature>
<evidence type="ECO:0000259" key="10">
    <source>
        <dbReference type="PROSITE" id="PS50893"/>
    </source>
</evidence>
<dbReference type="GO" id="GO:0005524">
    <property type="term" value="F:ATP binding"/>
    <property type="evidence" value="ECO:0007669"/>
    <property type="project" value="UniProtKB-KW"/>
</dbReference>
<dbReference type="FunFam" id="1.20.1560.10:FF:000040">
    <property type="entry name" value="Multidrug ABC transporter ATP-binding protein"/>
    <property type="match status" value="1"/>
</dbReference>
<dbReference type="PROSITE" id="PS00211">
    <property type="entry name" value="ABC_TRANSPORTER_1"/>
    <property type="match status" value="1"/>
</dbReference>
<evidence type="ECO:0000313" key="12">
    <source>
        <dbReference type="EMBL" id="KUN77549.1"/>
    </source>
</evidence>
<evidence type="ECO:0000256" key="5">
    <source>
        <dbReference type="ARBA" id="ARBA00022741"/>
    </source>
</evidence>
<dbReference type="Gene3D" id="1.20.1560.10">
    <property type="entry name" value="ABC transporter type 1, transmembrane domain"/>
    <property type="match status" value="1"/>
</dbReference>
<dbReference type="GO" id="GO:0005886">
    <property type="term" value="C:plasma membrane"/>
    <property type="evidence" value="ECO:0007669"/>
    <property type="project" value="UniProtKB-SubCell"/>
</dbReference>
<evidence type="ECO:0000256" key="4">
    <source>
        <dbReference type="ARBA" id="ARBA00022692"/>
    </source>
</evidence>
<dbReference type="SMART" id="SM00382">
    <property type="entry name" value="AAA"/>
    <property type="match status" value="1"/>
</dbReference>
<evidence type="ECO:0000313" key="13">
    <source>
        <dbReference type="Proteomes" id="UP000052982"/>
    </source>
</evidence>
<reference evidence="12 13" key="1">
    <citation type="submission" date="2015-10" db="EMBL/GenBank/DDBJ databases">
        <title>Draft genome sequence of Streptomyces griseoruber DSM 40281, type strain for the species Streptomyces griseoruber.</title>
        <authorList>
            <person name="Ruckert C."/>
            <person name="Winkler A."/>
            <person name="Kalinowski J."/>
            <person name="Kampfer P."/>
            <person name="Glaeser S."/>
        </authorList>
    </citation>
    <scope>NUCLEOTIDE SEQUENCE [LARGE SCALE GENOMIC DNA]</scope>
    <source>
        <strain evidence="12 13">DSM 40281</strain>
    </source>
</reference>
<feature type="transmembrane region" description="Helical" evidence="9">
    <location>
        <begin position="238"/>
        <end position="261"/>
    </location>
</feature>
<dbReference type="InterPro" id="IPR036640">
    <property type="entry name" value="ABC1_TM_sf"/>
</dbReference>
<dbReference type="Gene3D" id="3.40.50.300">
    <property type="entry name" value="P-loop containing nucleotide triphosphate hydrolases"/>
    <property type="match status" value="1"/>
</dbReference>
<keyword evidence="6 12" id="KW-0067">ATP-binding</keyword>
<evidence type="ECO:0000256" key="8">
    <source>
        <dbReference type="ARBA" id="ARBA00023136"/>
    </source>
</evidence>
<dbReference type="SUPFAM" id="SSF90123">
    <property type="entry name" value="ABC transporter transmembrane region"/>
    <property type="match status" value="1"/>
</dbReference>
<dbReference type="RefSeq" id="WP_055637938.1">
    <property type="nucleotide sequence ID" value="NZ_JBIRRP010000006.1"/>
</dbReference>
<name>A0A124I1L0_9ACTN</name>
<dbReference type="PANTHER" id="PTHR43394:SF1">
    <property type="entry name" value="ATP-BINDING CASSETTE SUB-FAMILY B MEMBER 10, MITOCHONDRIAL"/>
    <property type="match status" value="1"/>
</dbReference>
<proteinExistence type="predicted"/>
<keyword evidence="13" id="KW-1185">Reference proteome</keyword>
<sequence length="577" mass="62720">MLIRLLRTYLRPYKKPIALLVLLQFLQTCATLYLPTLNAHIIDNGVVEGDTGYILSYGGVMIGISLAQVVCNIGAVYYGARTASALGRDVRAGVFNRVQSFSSRELGQFGAPSLITRTTNDVQQIQMLALMAFTLMASAPIMCVGGIVMALGLDVPLSGVLVAVVPVLGICVTLIVRRLRPLFRSMQVRLDTVNRVLREQITGNRVIRAFVRDEYEQQRFRKANTDLTDISLKTGNMLALMFPVVMTTVNLSSIAVVWFGAHRIDSGQMQIGDLTAFLAYLMQIVMSVMMATFMFMQVPRAEVCAERIQEVLQTSSSVVPPVAPVTELRRHGHLEIRAAGFRYPGAEEPVLKAIDLVARPGEVTAVIGSTGSGKSTLLGLVPRLFDATDGEVLVDGVPVADVDPVLLARTVGLVPQKPYLFAGTVASNLRYGNPDATDEELWHALEVAQAKDFVSKLENGLDSPVAQGGTNVSGGQRQRLAIARTLVQRPEIYLFDDSFSALDYATDAALRAALGRETAEATVVIVAQRVATIRDADRIIVLDEGRVVGTGTHRELMTDNETYREIVLSQLTEAEAA</sequence>
<dbReference type="PROSITE" id="PS50893">
    <property type="entry name" value="ABC_TRANSPORTER_2"/>
    <property type="match status" value="1"/>
</dbReference>
<comment type="subcellular location">
    <subcellularLocation>
        <location evidence="1">Cell membrane</location>
        <topology evidence="1">Multi-pass membrane protein</topology>
    </subcellularLocation>
</comment>
<dbReference type="PANTHER" id="PTHR43394">
    <property type="entry name" value="ATP-DEPENDENT PERMEASE MDL1, MITOCHONDRIAL"/>
    <property type="match status" value="1"/>
</dbReference>
<evidence type="ECO:0000256" key="1">
    <source>
        <dbReference type="ARBA" id="ARBA00004651"/>
    </source>
</evidence>